<proteinExistence type="predicted"/>
<accession>A0ABC8ST50</accession>
<keyword evidence="5" id="KW-1185">Reference proteome</keyword>
<protein>
    <submittedName>
        <fullName evidence="4">Uncharacterized protein</fullName>
    </submittedName>
</protein>
<keyword evidence="1" id="KW-0175">Coiled coil</keyword>
<feature type="coiled-coil region" evidence="1">
    <location>
        <begin position="105"/>
        <end position="132"/>
    </location>
</feature>
<dbReference type="PANTHER" id="PTHR31373:SF17">
    <property type="entry name" value="OS06G0652100 PROTEIN"/>
    <property type="match status" value="1"/>
</dbReference>
<evidence type="ECO:0000256" key="1">
    <source>
        <dbReference type="SAM" id="Coils"/>
    </source>
</evidence>
<feature type="domain" description="DUF7788" evidence="3">
    <location>
        <begin position="301"/>
        <end position="338"/>
    </location>
</feature>
<dbReference type="InterPro" id="IPR056690">
    <property type="entry name" value="DUF7788"/>
</dbReference>
<organism evidence="4 5">
    <name type="scientific">Ilex paraguariensis</name>
    <name type="common">yerba mate</name>
    <dbReference type="NCBI Taxonomy" id="185542"/>
    <lineage>
        <taxon>Eukaryota</taxon>
        <taxon>Viridiplantae</taxon>
        <taxon>Streptophyta</taxon>
        <taxon>Embryophyta</taxon>
        <taxon>Tracheophyta</taxon>
        <taxon>Spermatophyta</taxon>
        <taxon>Magnoliopsida</taxon>
        <taxon>eudicotyledons</taxon>
        <taxon>Gunneridae</taxon>
        <taxon>Pentapetalae</taxon>
        <taxon>asterids</taxon>
        <taxon>campanulids</taxon>
        <taxon>Aquifoliales</taxon>
        <taxon>Aquifoliaceae</taxon>
        <taxon>Ilex</taxon>
    </lineage>
</organism>
<evidence type="ECO:0000259" key="2">
    <source>
        <dbReference type="Pfam" id="PF11443"/>
    </source>
</evidence>
<dbReference type="AlphaFoldDB" id="A0ABC8ST50"/>
<dbReference type="InterPro" id="IPR058580">
    <property type="entry name" value="DUF2828"/>
</dbReference>
<sequence>MSDLPLHNQLTTLKLICNLRGVRGIGKSDKKNFYTAALWLHKHHPKTLVCNLDIFADFGYFKDLPKILYRILKGPDKRVHEMKSRKRHKKEVERKRNLRARVPRDKRVEANLEKVKEEREKTRDLRKKTEVAKAKKAFKRYTRDPDYRFLHDQISTIFANRLKSDIQCLNSSEFKNISLAAKWCPSIDSSFDKICENIARRLFSLEDYIEYQDIEEAHYAYRVRDRLRKEVLVPLHKVLELLERFKEYHENVKLGKATIAAGALLPHEIIVSLKDGDGGQVAELQWARLVDDLKKKGILRNCIAVCDVSSSMNGIPMEVCVALGLLISELSEDPWKGK</sequence>
<evidence type="ECO:0000313" key="5">
    <source>
        <dbReference type="Proteomes" id="UP001642360"/>
    </source>
</evidence>
<evidence type="ECO:0000313" key="4">
    <source>
        <dbReference type="EMBL" id="CAK9160058.1"/>
    </source>
</evidence>
<dbReference type="Pfam" id="PF11443">
    <property type="entry name" value="DUF2828"/>
    <property type="match status" value="1"/>
</dbReference>
<gene>
    <name evidence="4" type="ORF">ILEXP_LOCUS28785</name>
</gene>
<reference evidence="4 5" key="1">
    <citation type="submission" date="2024-02" db="EMBL/GenBank/DDBJ databases">
        <authorList>
            <person name="Vignale AGUSTIN F."/>
            <person name="Sosa J E."/>
            <person name="Modenutti C."/>
        </authorList>
    </citation>
    <scope>NUCLEOTIDE SEQUENCE [LARGE SCALE GENOMIC DNA]</scope>
</reference>
<comment type="caution">
    <text evidence="4">The sequence shown here is derived from an EMBL/GenBank/DDBJ whole genome shotgun (WGS) entry which is preliminary data.</text>
</comment>
<evidence type="ECO:0000259" key="3">
    <source>
        <dbReference type="Pfam" id="PF25043"/>
    </source>
</evidence>
<dbReference type="Pfam" id="PF25043">
    <property type="entry name" value="DUF7788"/>
    <property type="match status" value="1"/>
</dbReference>
<name>A0ABC8ST50_9AQUA</name>
<feature type="domain" description="DUF2828" evidence="2">
    <location>
        <begin position="7"/>
        <end position="244"/>
    </location>
</feature>
<dbReference type="PANTHER" id="PTHR31373">
    <property type="entry name" value="OS06G0652100 PROTEIN"/>
    <property type="match status" value="1"/>
</dbReference>
<dbReference type="InterPro" id="IPR011205">
    <property type="entry name" value="UCP015417_vWA"/>
</dbReference>
<dbReference type="PIRSF" id="PIRSF015417">
    <property type="entry name" value="T31B5_30_vWA"/>
    <property type="match status" value="1"/>
</dbReference>
<dbReference type="EMBL" id="CAUOFW020003458">
    <property type="protein sequence ID" value="CAK9160058.1"/>
    <property type="molecule type" value="Genomic_DNA"/>
</dbReference>
<dbReference type="Proteomes" id="UP001642360">
    <property type="component" value="Unassembled WGS sequence"/>
</dbReference>